<dbReference type="PANTHER" id="PTHR43632">
    <property type="entry name" value="PERMEASE COMPONENT OF TUNGSTATE ABC TRANSPORTER"/>
    <property type="match status" value="1"/>
</dbReference>
<gene>
    <name evidence="7" type="ORF">XD66_0880</name>
</gene>
<protein>
    <submittedName>
        <fullName evidence="7">Putative phosphate ABC transporter, permease protein</fullName>
    </submittedName>
</protein>
<feature type="non-terminal residue" evidence="7">
    <location>
        <position position="1"/>
    </location>
</feature>
<dbReference type="Proteomes" id="UP000053326">
    <property type="component" value="Unassembled WGS sequence"/>
</dbReference>
<dbReference type="EMBL" id="LGFO01000100">
    <property type="protein sequence ID" value="KUK36408.1"/>
    <property type="molecule type" value="Genomic_DNA"/>
</dbReference>
<accession>A0A101FG57</accession>
<feature type="transmembrane region" description="Helical" evidence="5">
    <location>
        <begin position="30"/>
        <end position="58"/>
    </location>
</feature>
<dbReference type="GO" id="GO:0055085">
    <property type="term" value="P:transmembrane transport"/>
    <property type="evidence" value="ECO:0007669"/>
    <property type="project" value="InterPro"/>
</dbReference>
<dbReference type="GO" id="GO:0005886">
    <property type="term" value="C:plasma membrane"/>
    <property type="evidence" value="ECO:0007669"/>
    <property type="project" value="UniProtKB-SubCell"/>
</dbReference>
<comment type="similarity">
    <text evidence="5">Belongs to the binding-protein-dependent transport system permease family.</text>
</comment>
<evidence type="ECO:0000256" key="3">
    <source>
        <dbReference type="ARBA" id="ARBA00022989"/>
    </source>
</evidence>
<sequence length="236" mass="24839">QNFGDKMTDYGLLSSIWQFFTSLGDEFTGIVGLSLAVSGSAVVIGALIGVPLGALLGLKRFPGRKVLLRLIYTLMSLPPVLAGLVVYMVFCRNGPLGFLNILFTPAAMIVAQVLLATPIIAGISAAAVAAKEKLAMDTARSLGASRRQAAWMVIKEARSGIIAGIMTGFGRAFGEVGAVMLVGGNIRYYTRVLTTSIVLETRQGNFEFAVALGGVLLALSFVVSSILLHLDESKLG</sequence>
<proteinExistence type="inferred from homology"/>
<dbReference type="Pfam" id="PF00528">
    <property type="entry name" value="BPD_transp_1"/>
    <property type="match status" value="1"/>
</dbReference>
<evidence type="ECO:0000256" key="2">
    <source>
        <dbReference type="ARBA" id="ARBA00022692"/>
    </source>
</evidence>
<dbReference type="CDD" id="cd06261">
    <property type="entry name" value="TM_PBP2"/>
    <property type="match status" value="1"/>
</dbReference>
<reference evidence="8" key="1">
    <citation type="journal article" date="2015" name="MBio">
        <title>Genome-Resolved Metagenomic Analysis Reveals Roles for Candidate Phyla and Other Microbial Community Members in Biogeochemical Transformations in Oil Reservoirs.</title>
        <authorList>
            <person name="Hu P."/>
            <person name="Tom L."/>
            <person name="Singh A."/>
            <person name="Thomas B.C."/>
            <person name="Baker B.J."/>
            <person name="Piceno Y.M."/>
            <person name="Andersen G.L."/>
            <person name="Banfield J.F."/>
        </authorList>
    </citation>
    <scope>NUCLEOTIDE SEQUENCE [LARGE SCALE GENOMIC DNA]</scope>
</reference>
<keyword evidence="4 5" id="KW-0472">Membrane</keyword>
<evidence type="ECO:0000313" key="8">
    <source>
        <dbReference type="Proteomes" id="UP000053326"/>
    </source>
</evidence>
<keyword evidence="2 5" id="KW-0812">Transmembrane</keyword>
<dbReference type="SUPFAM" id="SSF161098">
    <property type="entry name" value="MetI-like"/>
    <property type="match status" value="1"/>
</dbReference>
<dbReference type="PATRIC" id="fig|85874.4.peg.247"/>
<evidence type="ECO:0000313" key="7">
    <source>
        <dbReference type="EMBL" id="KUK36408.1"/>
    </source>
</evidence>
<dbReference type="InterPro" id="IPR000515">
    <property type="entry name" value="MetI-like"/>
</dbReference>
<evidence type="ECO:0000256" key="4">
    <source>
        <dbReference type="ARBA" id="ARBA00023136"/>
    </source>
</evidence>
<dbReference type="Gene3D" id="1.10.3720.10">
    <property type="entry name" value="MetI-like"/>
    <property type="match status" value="1"/>
</dbReference>
<dbReference type="PROSITE" id="PS50928">
    <property type="entry name" value="ABC_TM1"/>
    <property type="match status" value="1"/>
</dbReference>
<dbReference type="AlphaFoldDB" id="A0A101FG57"/>
<evidence type="ECO:0000256" key="1">
    <source>
        <dbReference type="ARBA" id="ARBA00004141"/>
    </source>
</evidence>
<feature type="transmembrane region" description="Helical" evidence="5">
    <location>
        <begin position="102"/>
        <end position="130"/>
    </location>
</feature>
<name>A0A101FG57_9THEO</name>
<feature type="domain" description="ABC transmembrane type-1" evidence="6">
    <location>
        <begin position="31"/>
        <end position="227"/>
    </location>
</feature>
<keyword evidence="5" id="KW-0813">Transport</keyword>
<feature type="transmembrane region" description="Helical" evidence="5">
    <location>
        <begin position="161"/>
        <end position="188"/>
    </location>
</feature>
<organism evidence="7 8">
    <name type="scientific">Thermacetogenium phaeum</name>
    <dbReference type="NCBI Taxonomy" id="85874"/>
    <lineage>
        <taxon>Bacteria</taxon>
        <taxon>Bacillati</taxon>
        <taxon>Bacillota</taxon>
        <taxon>Clostridia</taxon>
        <taxon>Thermoanaerobacterales</taxon>
        <taxon>Thermoanaerobacteraceae</taxon>
        <taxon>Thermacetogenium</taxon>
    </lineage>
</organism>
<evidence type="ECO:0000259" key="6">
    <source>
        <dbReference type="PROSITE" id="PS50928"/>
    </source>
</evidence>
<comment type="caution">
    <text evidence="7">The sequence shown here is derived from an EMBL/GenBank/DDBJ whole genome shotgun (WGS) entry which is preliminary data.</text>
</comment>
<dbReference type="InterPro" id="IPR035906">
    <property type="entry name" value="MetI-like_sf"/>
</dbReference>
<keyword evidence="3 5" id="KW-1133">Transmembrane helix</keyword>
<dbReference type="InterPro" id="IPR049783">
    <property type="entry name" value="ABC_perm_TupB-like"/>
</dbReference>
<evidence type="ECO:0000256" key="5">
    <source>
        <dbReference type="RuleBase" id="RU363032"/>
    </source>
</evidence>
<dbReference type="NCBIfam" id="NF038017">
    <property type="entry name" value="ABC_perm1"/>
    <property type="match status" value="1"/>
</dbReference>
<comment type="subcellular location">
    <subcellularLocation>
        <location evidence="5">Cell membrane</location>
        <topology evidence="5">Multi-pass membrane protein</topology>
    </subcellularLocation>
    <subcellularLocation>
        <location evidence="1">Membrane</location>
        <topology evidence="1">Multi-pass membrane protein</topology>
    </subcellularLocation>
</comment>
<dbReference type="PANTHER" id="PTHR43632:SF1">
    <property type="entry name" value="PERMEASE COMPONENT OF TUNGSTATE ABC TRANSPORTER"/>
    <property type="match status" value="1"/>
</dbReference>
<feature type="transmembrane region" description="Helical" evidence="5">
    <location>
        <begin position="70"/>
        <end position="90"/>
    </location>
</feature>
<feature type="transmembrane region" description="Helical" evidence="5">
    <location>
        <begin position="208"/>
        <end position="230"/>
    </location>
</feature>